<gene>
    <name evidence="2" type="ORF">UC8_38580</name>
</gene>
<feature type="coiled-coil region" evidence="1">
    <location>
        <begin position="33"/>
        <end position="60"/>
    </location>
</feature>
<name>A0A5B9QVL1_9BACT</name>
<accession>A0A5B9QVL1</accession>
<reference evidence="2 3" key="1">
    <citation type="submission" date="2019-08" db="EMBL/GenBank/DDBJ databases">
        <title>Deep-cultivation of Planctomycetes and their phenomic and genomic characterization uncovers novel biology.</title>
        <authorList>
            <person name="Wiegand S."/>
            <person name="Jogler M."/>
            <person name="Boedeker C."/>
            <person name="Pinto D."/>
            <person name="Vollmers J."/>
            <person name="Rivas-Marin E."/>
            <person name="Kohn T."/>
            <person name="Peeters S.H."/>
            <person name="Heuer A."/>
            <person name="Rast P."/>
            <person name="Oberbeckmann S."/>
            <person name="Bunk B."/>
            <person name="Jeske O."/>
            <person name="Meyerdierks A."/>
            <person name="Storesund J.E."/>
            <person name="Kallscheuer N."/>
            <person name="Luecker S."/>
            <person name="Lage O.M."/>
            <person name="Pohl T."/>
            <person name="Merkel B.J."/>
            <person name="Hornburger P."/>
            <person name="Mueller R.-W."/>
            <person name="Bruemmer F."/>
            <person name="Labrenz M."/>
            <person name="Spormann A.M."/>
            <person name="Op den Camp H."/>
            <person name="Overmann J."/>
            <person name="Amann R."/>
            <person name="Jetten M.S.M."/>
            <person name="Mascher T."/>
            <person name="Medema M.H."/>
            <person name="Devos D.P."/>
            <person name="Kaster A.-K."/>
            <person name="Ovreas L."/>
            <person name="Rohde M."/>
            <person name="Galperin M.Y."/>
            <person name="Jogler C."/>
        </authorList>
    </citation>
    <scope>NUCLEOTIDE SEQUENCE [LARGE SCALE GENOMIC DNA]</scope>
    <source>
        <strain evidence="2 3">UC8</strain>
    </source>
</reference>
<sequence>MKSPLRSLLGFALILVAVHFGVDVFAQKDAGDNSTLADRVNALEKEVAKLDREVQDLHVSGKLTGHWIEHSWMRNGEYVDQSEAALGVGFGGPVEWRLASDVNSQRWLLCAEPKSVNFGRFTVDTSKTPTWIDFHLAKNGRTITIRGIVKHSYGKAQIAIPTDLFDGNEFRAPARPTSFESTAENGYSVYSLQRPTFDRTGVF</sequence>
<organism evidence="2 3">
    <name type="scientific">Roseimaritima ulvae</name>
    <dbReference type="NCBI Taxonomy" id="980254"/>
    <lineage>
        <taxon>Bacteria</taxon>
        <taxon>Pseudomonadati</taxon>
        <taxon>Planctomycetota</taxon>
        <taxon>Planctomycetia</taxon>
        <taxon>Pirellulales</taxon>
        <taxon>Pirellulaceae</taxon>
        <taxon>Roseimaritima</taxon>
    </lineage>
</organism>
<evidence type="ECO:0000313" key="3">
    <source>
        <dbReference type="Proteomes" id="UP000325286"/>
    </source>
</evidence>
<proteinExistence type="predicted"/>
<dbReference type="RefSeq" id="WP_148080405.1">
    <property type="nucleotide sequence ID" value="NZ_CP042914.1"/>
</dbReference>
<protein>
    <submittedName>
        <fullName evidence="2">Uncharacterized protein</fullName>
    </submittedName>
</protein>
<dbReference type="Proteomes" id="UP000325286">
    <property type="component" value="Chromosome"/>
</dbReference>
<dbReference type="EMBL" id="CP042914">
    <property type="protein sequence ID" value="QEG41830.1"/>
    <property type="molecule type" value="Genomic_DNA"/>
</dbReference>
<keyword evidence="1" id="KW-0175">Coiled coil</keyword>
<evidence type="ECO:0000313" key="2">
    <source>
        <dbReference type="EMBL" id="QEG41830.1"/>
    </source>
</evidence>
<evidence type="ECO:0000256" key="1">
    <source>
        <dbReference type="SAM" id="Coils"/>
    </source>
</evidence>
<dbReference type="KEGG" id="rul:UC8_38580"/>
<dbReference type="AlphaFoldDB" id="A0A5B9QVL1"/>
<keyword evidence="3" id="KW-1185">Reference proteome</keyword>